<dbReference type="AlphaFoldDB" id="A0AAV4STX7"/>
<protein>
    <submittedName>
        <fullName evidence="2">Uncharacterized protein</fullName>
    </submittedName>
</protein>
<reference evidence="2 3" key="1">
    <citation type="submission" date="2021-06" db="EMBL/GenBank/DDBJ databases">
        <title>Caerostris darwini draft genome.</title>
        <authorList>
            <person name="Kono N."/>
            <person name="Arakawa K."/>
        </authorList>
    </citation>
    <scope>NUCLEOTIDE SEQUENCE [LARGE SCALE GENOMIC DNA]</scope>
</reference>
<gene>
    <name evidence="2" type="ORF">CDAR_44771</name>
</gene>
<sequence length="86" mass="9334">MPSGTYGIQPISIRRPAPGLASSLKSQESTSHKILHLPLPCHSGSISAQERETCVKHSLEMCKTCPVHLHLLNEHTLNMSNPPPSS</sequence>
<comment type="caution">
    <text evidence="2">The sequence shown here is derived from an EMBL/GenBank/DDBJ whole genome shotgun (WGS) entry which is preliminary data.</text>
</comment>
<keyword evidence="3" id="KW-1185">Reference proteome</keyword>
<dbReference type="EMBL" id="BPLQ01008203">
    <property type="protein sequence ID" value="GIY35897.1"/>
    <property type="molecule type" value="Genomic_DNA"/>
</dbReference>
<name>A0AAV4STX7_9ARAC</name>
<dbReference type="Proteomes" id="UP001054837">
    <property type="component" value="Unassembled WGS sequence"/>
</dbReference>
<evidence type="ECO:0000313" key="3">
    <source>
        <dbReference type="Proteomes" id="UP001054837"/>
    </source>
</evidence>
<proteinExistence type="predicted"/>
<organism evidence="2 3">
    <name type="scientific">Caerostris darwini</name>
    <dbReference type="NCBI Taxonomy" id="1538125"/>
    <lineage>
        <taxon>Eukaryota</taxon>
        <taxon>Metazoa</taxon>
        <taxon>Ecdysozoa</taxon>
        <taxon>Arthropoda</taxon>
        <taxon>Chelicerata</taxon>
        <taxon>Arachnida</taxon>
        <taxon>Araneae</taxon>
        <taxon>Araneomorphae</taxon>
        <taxon>Entelegynae</taxon>
        <taxon>Araneoidea</taxon>
        <taxon>Araneidae</taxon>
        <taxon>Caerostris</taxon>
    </lineage>
</organism>
<feature type="region of interest" description="Disordered" evidence="1">
    <location>
        <begin position="1"/>
        <end position="31"/>
    </location>
</feature>
<evidence type="ECO:0000313" key="2">
    <source>
        <dbReference type="EMBL" id="GIY35897.1"/>
    </source>
</evidence>
<evidence type="ECO:0000256" key="1">
    <source>
        <dbReference type="SAM" id="MobiDB-lite"/>
    </source>
</evidence>
<accession>A0AAV4STX7</accession>